<keyword evidence="9" id="KW-0594">Phospholipid biosynthesis</keyword>
<name>A0A160IJJ5_9BACL</name>
<comment type="similarity">
    <text evidence="2">Belongs to the diacylglycerol/lipid kinase family.</text>
</comment>
<dbReference type="Pfam" id="PF19279">
    <property type="entry name" value="YegS_C"/>
    <property type="match status" value="1"/>
</dbReference>
<evidence type="ECO:0000256" key="5">
    <source>
        <dbReference type="ARBA" id="ARBA00022741"/>
    </source>
</evidence>
<evidence type="ECO:0000256" key="10">
    <source>
        <dbReference type="ARBA" id="ARBA00023264"/>
    </source>
</evidence>
<dbReference type="OrthoDB" id="142078at2"/>
<dbReference type="RefSeq" id="WP_082861270.1">
    <property type="nucleotide sequence ID" value="NZ_CP015378.1"/>
</dbReference>
<dbReference type="STRING" id="1221500.ABE65_003650"/>
<dbReference type="InterPro" id="IPR017438">
    <property type="entry name" value="ATP-NAD_kinase_N"/>
</dbReference>
<dbReference type="AlphaFoldDB" id="A0A160IJJ5"/>
<dbReference type="KEGG" id="fpn:ABE65_003650"/>
<evidence type="ECO:0000256" key="1">
    <source>
        <dbReference type="ARBA" id="ARBA00001946"/>
    </source>
</evidence>
<protein>
    <submittedName>
        <fullName evidence="11">Uncharacterized protein</fullName>
    </submittedName>
</protein>
<dbReference type="SMART" id="SM00046">
    <property type="entry name" value="DAGKc"/>
    <property type="match status" value="1"/>
</dbReference>
<dbReference type="InterPro" id="IPR016064">
    <property type="entry name" value="NAD/diacylglycerol_kinase_sf"/>
</dbReference>
<dbReference type="GO" id="GO:0005524">
    <property type="term" value="F:ATP binding"/>
    <property type="evidence" value="ECO:0007669"/>
    <property type="project" value="UniProtKB-KW"/>
</dbReference>
<dbReference type="PROSITE" id="PS50146">
    <property type="entry name" value="DAGK"/>
    <property type="match status" value="1"/>
</dbReference>
<evidence type="ECO:0000256" key="7">
    <source>
        <dbReference type="ARBA" id="ARBA00022840"/>
    </source>
</evidence>
<keyword evidence="12" id="KW-1185">Reference proteome</keyword>
<dbReference type="GO" id="GO:0004143">
    <property type="term" value="F:ATP-dependent diacylglycerol kinase activity"/>
    <property type="evidence" value="ECO:0007669"/>
    <property type="project" value="TreeGrafter"/>
</dbReference>
<keyword evidence="10" id="KW-1208">Phospholipid metabolism</keyword>
<dbReference type="GO" id="GO:0005886">
    <property type="term" value="C:plasma membrane"/>
    <property type="evidence" value="ECO:0007669"/>
    <property type="project" value="TreeGrafter"/>
</dbReference>
<dbReference type="Gene3D" id="3.40.50.10330">
    <property type="entry name" value="Probable inorganic polyphosphate/atp-NAD kinase, domain 1"/>
    <property type="match status" value="1"/>
</dbReference>
<dbReference type="PANTHER" id="PTHR12358:SF107">
    <property type="entry name" value="LIPID KINASE BMRU-RELATED"/>
    <property type="match status" value="1"/>
</dbReference>
<dbReference type="EMBL" id="CP015378">
    <property type="protein sequence ID" value="ANC75957.1"/>
    <property type="molecule type" value="Genomic_DNA"/>
</dbReference>
<keyword evidence="8" id="KW-0443">Lipid metabolism</keyword>
<comment type="cofactor">
    <cofactor evidence="1">
        <name>Mg(2+)</name>
        <dbReference type="ChEBI" id="CHEBI:18420"/>
    </cofactor>
</comment>
<dbReference type="InterPro" id="IPR045540">
    <property type="entry name" value="YegS/DAGK_C"/>
</dbReference>
<dbReference type="InterPro" id="IPR001206">
    <property type="entry name" value="Diacylglycerol_kinase_cat_dom"/>
</dbReference>
<evidence type="ECO:0000313" key="12">
    <source>
        <dbReference type="Proteomes" id="UP000076623"/>
    </source>
</evidence>
<keyword evidence="3" id="KW-0444">Lipid biosynthesis</keyword>
<evidence type="ECO:0000256" key="3">
    <source>
        <dbReference type="ARBA" id="ARBA00022516"/>
    </source>
</evidence>
<dbReference type="Proteomes" id="UP000076623">
    <property type="component" value="Chromosome"/>
</dbReference>
<reference evidence="11 12" key="1">
    <citation type="submission" date="2016-04" db="EMBL/GenBank/DDBJ databases">
        <title>Complete genome sequence of Fictibacillus phosphorivorans G25-29, a strain toxic to nematodes.</title>
        <authorList>
            <person name="Zheng Z."/>
        </authorList>
    </citation>
    <scope>NUCLEOTIDE SEQUENCE [LARGE SCALE GENOMIC DNA]</scope>
    <source>
        <strain evidence="11 12">G25-29</strain>
    </source>
</reference>
<evidence type="ECO:0000256" key="9">
    <source>
        <dbReference type="ARBA" id="ARBA00023209"/>
    </source>
</evidence>
<evidence type="ECO:0000256" key="8">
    <source>
        <dbReference type="ARBA" id="ARBA00023098"/>
    </source>
</evidence>
<proteinExistence type="inferred from homology"/>
<evidence type="ECO:0000313" key="11">
    <source>
        <dbReference type="EMBL" id="ANC75957.1"/>
    </source>
</evidence>
<evidence type="ECO:0000256" key="2">
    <source>
        <dbReference type="ARBA" id="ARBA00005983"/>
    </source>
</evidence>
<organism evidence="11 12">
    <name type="scientific">Fictibacillus phosphorivorans</name>
    <dbReference type="NCBI Taxonomy" id="1221500"/>
    <lineage>
        <taxon>Bacteria</taxon>
        <taxon>Bacillati</taxon>
        <taxon>Bacillota</taxon>
        <taxon>Bacilli</taxon>
        <taxon>Bacillales</taxon>
        <taxon>Fictibacillaceae</taxon>
        <taxon>Fictibacillus</taxon>
    </lineage>
</organism>
<dbReference type="InterPro" id="IPR050187">
    <property type="entry name" value="Lipid_Phosphate_FormReg"/>
</dbReference>
<evidence type="ECO:0000256" key="6">
    <source>
        <dbReference type="ARBA" id="ARBA00022777"/>
    </source>
</evidence>
<gene>
    <name evidence="11" type="ORF">ABE65_003650</name>
</gene>
<dbReference type="SUPFAM" id="SSF111331">
    <property type="entry name" value="NAD kinase/diacylglycerol kinase-like"/>
    <property type="match status" value="1"/>
</dbReference>
<keyword evidence="6" id="KW-0418">Kinase</keyword>
<dbReference type="GO" id="GO:0008654">
    <property type="term" value="P:phospholipid biosynthetic process"/>
    <property type="evidence" value="ECO:0007669"/>
    <property type="project" value="UniProtKB-KW"/>
</dbReference>
<evidence type="ECO:0000256" key="4">
    <source>
        <dbReference type="ARBA" id="ARBA00022679"/>
    </source>
</evidence>
<dbReference type="NCBIfam" id="TIGR00147">
    <property type="entry name" value="YegS/Rv2252/BmrU family lipid kinase"/>
    <property type="match status" value="1"/>
</dbReference>
<keyword evidence="4" id="KW-0808">Transferase</keyword>
<sequence length="304" mass="33326">MTINPSTIKKASVILNPSAGQGRLLNQWDAVLEQLKVGFEDVRVYETSAPGEGASIVKELEGKTDLIIAAGGDGTVHEIAEAVLSIEQNRPAFGILPGGTCNDFSRALGMNQNPIKAAVQLSEKNFTHIDVGEFNGHFFTNFWGIGLITHVSESIDPNTKEKFGRLSYYLSAAKSFQTWEPFDISISSEEFQFDGQAAMFLAVNGPFTGGIRPFFPDTDIQDGKLDCLLIEEPSTSFIWDVLLNRLSDTSKEGQGYHYFQSSEISIKTAPQQLIDCDGERQHHTPAVVKCLQNQLLTLTGDASF</sequence>
<accession>A0A160IJJ5</accession>
<keyword evidence="7" id="KW-0067">ATP-binding</keyword>
<dbReference type="PANTHER" id="PTHR12358">
    <property type="entry name" value="SPHINGOSINE KINASE"/>
    <property type="match status" value="1"/>
</dbReference>
<dbReference type="Gene3D" id="2.60.200.40">
    <property type="match status" value="1"/>
</dbReference>
<dbReference type="Pfam" id="PF00781">
    <property type="entry name" value="DAGK_cat"/>
    <property type="match status" value="1"/>
</dbReference>
<dbReference type="InterPro" id="IPR005218">
    <property type="entry name" value="Diacylglycerol/lipid_kinase"/>
</dbReference>
<keyword evidence="5" id="KW-0547">Nucleotide-binding</keyword>